<dbReference type="Proteomes" id="UP001434883">
    <property type="component" value="Unassembled WGS sequence"/>
</dbReference>
<protein>
    <submittedName>
        <fullName evidence="1">Uncharacterized protein</fullName>
    </submittedName>
</protein>
<keyword evidence="2" id="KW-1185">Reference proteome</keyword>
<organism evidence="1 2">
    <name type="scientific">Xenoophorus captivus</name>
    <dbReference type="NCBI Taxonomy" id="1517983"/>
    <lineage>
        <taxon>Eukaryota</taxon>
        <taxon>Metazoa</taxon>
        <taxon>Chordata</taxon>
        <taxon>Craniata</taxon>
        <taxon>Vertebrata</taxon>
        <taxon>Euteleostomi</taxon>
        <taxon>Actinopterygii</taxon>
        <taxon>Neopterygii</taxon>
        <taxon>Teleostei</taxon>
        <taxon>Neoteleostei</taxon>
        <taxon>Acanthomorphata</taxon>
        <taxon>Ovalentaria</taxon>
        <taxon>Atherinomorphae</taxon>
        <taxon>Cyprinodontiformes</taxon>
        <taxon>Goodeidae</taxon>
        <taxon>Xenoophorus</taxon>
    </lineage>
</organism>
<evidence type="ECO:0000313" key="2">
    <source>
        <dbReference type="Proteomes" id="UP001434883"/>
    </source>
</evidence>
<accession>A0ABV0RK18</accession>
<comment type="caution">
    <text evidence="1">The sequence shown here is derived from an EMBL/GenBank/DDBJ whole genome shotgun (WGS) entry which is preliminary data.</text>
</comment>
<gene>
    <name evidence="1" type="ORF">XENOCAPTIV_002448</name>
</gene>
<name>A0ABV0RK18_9TELE</name>
<sequence>MDLFSFSLEFVNYFRSFVSILPIKPNPDNRVPTHCSCGKSKLFDTQLSRVFSPLNSFKNIKYSKKEGNRTQQRLGLRMQGREDQMKEIVGIEVGYKQGTKEGQKEGR</sequence>
<evidence type="ECO:0000313" key="1">
    <source>
        <dbReference type="EMBL" id="MEQ2208485.1"/>
    </source>
</evidence>
<dbReference type="EMBL" id="JAHRIN010050537">
    <property type="protein sequence ID" value="MEQ2208485.1"/>
    <property type="molecule type" value="Genomic_DNA"/>
</dbReference>
<reference evidence="1 2" key="1">
    <citation type="submission" date="2021-06" db="EMBL/GenBank/DDBJ databases">
        <authorList>
            <person name="Palmer J.M."/>
        </authorList>
    </citation>
    <scope>NUCLEOTIDE SEQUENCE [LARGE SCALE GENOMIC DNA]</scope>
    <source>
        <strain evidence="1 2">XC_2019</strain>
        <tissue evidence="1">Muscle</tissue>
    </source>
</reference>
<proteinExistence type="predicted"/>